<sequence>MSWFAWTLAFIGAAWLSWAIVKGVEALGR</sequence>
<proteinExistence type="predicted"/>
<accession>A0A8D9PDU7</accession>
<name>A0A8D9PDU7_9CAUD</name>
<dbReference type="EMBL" id="BK014723">
    <property type="protein sequence ID" value="DAD55366.1"/>
    <property type="molecule type" value="Genomic_DNA"/>
</dbReference>
<reference evidence="1" key="1">
    <citation type="journal article" date="2021" name="Proc. Natl. Acad. Sci. U.S.A.">
        <title>A Catalog of Tens of Thousands of Viruses from Human Metagenomes Reveals Hidden Associations with Chronic Diseases.</title>
        <authorList>
            <person name="Tisza M.J."/>
            <person name="Buck C.B."/>
        </authorList>
    </citation>
    <scope>NUCLEOTIDE SEQUENCE</scope>
    <source>
        <strain evidence="1">Ct5O42</strain>
    </source>
</reference>
<protein>
    <submittedName>
        <fullName evidence="1">Uncharacterized protein</fullName>
    </submittedName>
</protein>
<evidence type="ECO:0000313" key="1">
    <source>
        <dbReference type="EMBL" id="DAD55366.1"/>
    </source>
</evidence>
<organism evidence="1">
    <name type="scientific">Podoviridae sp. ct5O42</name>
    <dbReference type="NCBI Taxonomy" id="2826084"/>
    <lineage>
        <taxon>Viruses</taxon>
        <taxon>Duplodnaviria</taxon>
        <taxon>Heunggongvirae</taxon>
        <taxon>Uroviricota</taxon>
        <taxon>Caudoviricetes</taxon>
    </lineage>
</organism>